<evidence type="ECO:0000256" key="4">
    <source>
        <dbReference type="PROSITE-ProRule" id="PRU00192"/>
    </source>
</evidence>
<dbReference type="CDD" id="cd20824">
    <property type="entry name" value="C1_SpBZZ1-like"/>
    <property type="match status" value="1"/>
</dbReference>
<dbReference type="Proteomes" id="UP000827549">
    <property type="component" value="Chromosome 1"/>
</dbReference>
<evidence type="ECO:0000256" key="3">
    <source>
        <dbReference type="ARBA" id="ARBA00022833"/>
    </source>
</evidence>
<evidence type="ECO:0000313" key="9">
    <source>
        <dbReference type="Proteomes" id="UP000827549"/>
    </source>
</evidence>
<reference evidence="8" key="1">
    <citation type="submission" date="2023-10" db="EMBL/GenBank/DDBJ databases">
        <authorList>
            <person name="Noh H."/>
        </authorList>
    </citation>
    <scope>NUCLEOTIDE SEQUENCE</scope>
    <source>
        <strain evidence="8">DUCC4014</strain>
    </source>
</reference>
<dbReference type="RefSeq" id="XP_062623221.1">
    <property type="nucleotide sequence ID" value="XM_062767237.1"/>
</dbReference>
<dbReference type="AlphaFoldDB" id="A0AAF1BII3"/>
<dbReference type="Gene3D" id="1.20.1270.60">
    <property type="entry name" value="Arfaptin homology (AH) domain/BAR domain"/>
    <property type="match status" value="1"/>
</dbReference>
<keyword evidence="9" id="KW-1185">Reference proteome</keyword>
<keyword evidence="1 4" id="KW-0728">SH3 domain</keyword>
<feature type="region of interest" description="Disordered" evidence="5">
    <location>
        <begin position="364"/>
        <end position="423"/>
    </location>
</feature>
<keyword evidence="3" id="KW-0862">Zinc</keyword>
<feature type="region of interest" description="Disordered" evidence="5">
    <location>
        <begin position="1"/>
        <end position="51"/>
    </location>
</feature>
<dbReference type="Gene3D" id="3.30.60.20">
    <property type="match status" value="1"/>
</dbReference>
<feature type="domain" description="Phorbol-ester/DAG-type" evidence="7">
    <location>
        <begin position="525"/>
        <end position="575"/>
    </location>
</feature>
<keyword evidence="8" id="KW-0808">Transferase</keyword>
<feature type="compositionally biased region" description="Polar residues" evidence="5">
    <location>
        <begin position="381"/>
        <end position="402"/>
    </location>
</feature>
<keyword evidence="2" id="KW-0479">Metal-binding</keyword>
<sequence>MADAAGGPSTAAVPAAATTVPPAQLSPPSAPPPLPSPDLPPTPGEGPARPWVHDDARLYFLPPTISAPTPAPQALINDLLDVTRDYRDFVDTVGRIEYEYGRALSAAVKKFESRLDQVLLPLPGARKPPQPTLVGAMRAHLVEINATANLHQKRPAALGAQLVQPLTHIEKRGGESARRLGAWSKDIRARWDVGREHVDGARSKYHTAVKEHDAALMRFRTVATPPQDGSKIDGDWAKLEKATNDAEVTRADRKRAYLVALAGEGPEGGGGQDLAEGGGVGGWGEEARALYGHVHTSLLDLLKHQAREDRAHAELLATILARVPENYEAVSLATDEDLFLDWNKTGKSMVNGYATGVPPESPASMLSPPLMSPLAPGSSPFSSPALSMGSAHTNGGSHQSLTCFKYVPPPSAREEKPELSTDKRDDRNWLVNRWVKSSAALTAIVGNDGVDQGILGAKRRELDALREQCTTYSADRGLGDPEEMWERRLAVIRDLGVIERKVAVARAEIAAIEAVLGPLPGPEMAHDFKERAFPTPGHCDACGEKVWSPLKPELACRLCGIALHVKCALHVDPECTGLKSNRRRSQHGRIRRSITSGALLLRRQTVFGSPHDGPQEYATTQQVRLEPIRDGDQTVSPFFSDDHIGVVAAAAVEEMAAEEAAVAATPPTQPVPPPPSVALARVLYSYPSAGGPEITVSSGEVVRVVEDDGSGWIKVRRGLQAGDEGLVPRTYVDLVGGSVPPQDGAGGLFVVALFDFPPPSHTPGQGETSVKQHSIYELSDEGMAFDEAWCELCVPDASGSGLRLRGVVPKTYVKAI</sequence>
<organism evidence="8 9">
    <name type="scientific">Vanrija pseudolonga</name>
    <dbReference type="NCBI Taxonomy" id="143232"/>
    <lineage>
        <taxon>Eukaryota</taxon>
        <taxon>Fungi</taxon>
        <taxon>Dikarya</taxon>
        <taxon>Basidiomycota</taxon>
        <taxon>Agaricomycotina</taxon>
        <taxon>Tremellomycetes</taxon>
        <taxon>Trichosporonales</taxon>
        <taxon>Trichosporonaceae</taxon>
        <taxon>Vanrija</taxon>
    </lineage>
</organism>
<evidence type="ECO:0000259" key="6">
    <source>
        <dbReference type="PROSITE" id="PS50002"/>
    </source>
</evidence>
<dbReference type="PROSITE" id="PS00479">
    <property type="entry name" value="ZF_DAG_PE_1"/>
    <property type="match status" value="1"/>
</dbReference>
<dbReference type="Pfam" id="PF00130">
    <property type="entry name" value="C1_1"/>
    <property type="match status" value="1"/>
</dbReference>
<dbReference type="GO" id="GO:0016301">
    <property type="term" value="F:kinase activity"/>
    <property type="evidence" value="ECO:0007669"/>
    <property type="project" value="UniProtKB-KW"/>
</dbReference>
<dbReference type="SUPFAM" id="SSF50044">
    <property type="entry name" value="SH3-domain"/>
    <property type="match status" value="1"/>
</dbReference>
<dbReference type="GeneID" id="87804034"/>
<dbReference type="PANTHER" id="PTHR15735">
    <property type="entry name" value="FCH AND DOUBLE SH3 DOMAINS PROTEIN"/>
    <property type="match status" value="1"/>
</dbReference>
<feature type="compositionally biased region" description="Low complexity" evidence="5">
    <location>
        <begin position="1"/>
        <end position="23"/>
    </location>
</feature>
<accession>A0AAF1BII3</accession>
<evidence type="ECO:0000256" key="1">
    <source>
        <dbReference type="ARBA" id="ARBA00022443"/>
    </source>
</evidence>
<dbReference type="EMBL" id="CP086714">
    <property type="protein sequence ID" value="WOO77189.1"/>
    <property type="molecule type" value="Genomic_DNA"/>
</dbReference>
<dbReference type="InterPro" id="IPR002219">
    <property type="entry name" value="PKC_DAG/PE"/>
</dbReference>
<feature type="domain" description="SH3" evidence="6">
    <location>
        <begin position="675"/>
        <end position="737"/>
    </location>
</feature>
<protein>
    <submittedName>
        <fullName evidence="8">Protein kinase C theta type</fullName>
    </submittedName>
</protein>
<dbReference type="SUPFAM" id="SSF103657">
    <property type="entry name" value="BAR/IMD domain-like"/>
    <property type="match status" value="1"/>
</dbReference>
<dbReference type="PANTHER" id="PTHR15735:SF12">
    <property type="entry name" value="CDC42-INTERACTING PROTEIN 4, ISOFORM B"/>
    <property type="match status" value="1"/>
</dbReference>
<dbReference type="PROSITE" id="PS50002">
    <property type="entry name" value="SH3"/>
    <property type="match status" value="1"/>
</dbReference>
<dbReference type="SMART" id="SM00326">
    <property type="entry name" value="SH3"/>
    <property type="match status" value="2"/>
</dbReference>
<dbReference type="Pfam" id="PF00018">
    <property type="entry name" value="SH3_1"/>
    <property type="match status" value="1"/>
</dbReference>
<gene>
    <name evidence="8" type="primary">Prkcq</name>
    <name evidence="8" type="ORF">LOC62_01G000776</name>
</gene>
<feature type="compositionally biased region" description="Low complexity" evidence="5">
    <location>
        <begin position="364"/>
        <end position="380"/>
    </location>
</feature>
<dbReference type="InterPro" id="IPR046349">
    <property type="entry name" value="C1-like_sf"/>
</dbReference>
<name>A0AAF1BII3_9TREE</name>
<feature type="compositionally biased region" description="Basic and acidic residues" evidence="5">
    <location>
        <begin position="412"/>
        <end position="423"/>
    </location>
</feature>
<dbReference type="InterPro" id="IPR027267">
    <property type="entry name" value="AH/BAR_dom_sf"/>
</dbReference>
<feature type="compositionally biased region" description="Pro residues" evidence="5">
    <location>
        <begin position="24"/>
        <end position="44"/>
    </location>
</feature>
<evidence type="ECO:0000259" key="7">
    <source>
        <dbReference type="PROSITE" id="PS50081"/>
    </source>
</evidence>
<dbReference type="InterPro" id="IPR001452">
    <property type="entry name" value="SH3_domain"/>
</dbReference>
<dbReference type="SMART" id="SM00109">
    <property type="entry name" value="C1"/>
    <property type="match status" value="1"/>
</dbReference>
<dbReference type="Gene3D" id="2.30.30.40">
    <property type="entry name" value="SH3 Domains"/>
    <property type="match status" value="1"/>
</dbReference>
<evidence type="ECO:0000256" key="5">
    <source>
        <dbReference type="SAM" id="MobiDB-lite"/>
    </source>
</evidence>
<dbReference type="InterPro" id="IPR036028">
    <property type="entry name" value="SH3-like_dom_sf"/>
</dbReference>
<keyword evidence="8" id="KW-0418">Kinase</keyword>
<evidence type="ECO:0000313" key="8">
    <source>
        <dbReference type="EMBL" id="WOO77189.1"/>
    </source>
</evidence>
<dbReference type="SUPFAM" id="SSF57889">
    <property type="entry name" value="Cysteine-rich domain"/>
    <property type="match status" value="1"/>
</dbReference>
<evidence type="ECO:0000256" key="2">
    <source>
        <dbReference type="ARBA" id="ARBA00022723"/>
    </source>
</evidence>
<proteinExistence type="predicted"/>
<dbReference type="GO" id="GO:0046872">
    <property type="term" value="F:metal ion binding"/>
    <property type="evidence" value="ECO:0007669"/>
    <property type="project" value="UniProtKB-KW"/>
</dbReference>
<dbReference type="PROSITE" id="PS50081">
    <property type="entry name" value="ZF_DAG_PE_2"/>
    <property type="match status" value="1"/>
</dbReference>